<keyword evidence="2" id="KW-0012">Acyltransferase</keyword>
<reference evidence="5" key="1">
    <citation type="submission" date="2018-05" db="EMBL/GenBank/DDBJ databases">
        <authorList>
            <person name="Hao L."/>
        </authorList>
    </citation>
    <scope>NUCLEOTIDE SEQUENCE [LARGE SCALE GENOMIC DNA]</scope>
</reference>
<dbReference type="RefSeq" id="WP_122030913.1">
    <property type="nucleotide sequence ID" value="NZ_LS483254.1"/>
</dbReference>
<organism evidence="4 5">
    <name type="scientific">Candidatus Bipolaricaulis anaerobius</name>
    <dbReference type="NCBI Taxonomy" id="2026885"/>
    <lineage>
        <taxon>Bacteria</taxon>
        <taxon>Candidatus Bipolaricaulota</taxon>
        <taxon>Candidatus Bipolaricaulia</taxon>
        <taxon>Candidatus Bipolaricaulales</taxon>
        <taxon>Candidatus Bipolaricaulaceae</taxon>
        <taxon>Candidatus Bipolaricaulis</taxon>
    </lineage>
</organism>
<dbReference type="AlphaFoldDB" id="A0A2X3L1Q5"/>
<evidence type="ECO:0000313" key="5">
    <source>
        <dbReference type="Proteomes" id="UP000249818"/>
    </source>
</evidence>
<dbReference type="SUPFAM" id="SSF55729">
    <property type="entry name" value="Acyl-CoA N-acyltransferases (Nat)"/>
    <property type="match status" value="1"/>
</dbReference>
<sequence length="293" mass="31583">MELTIHPSAAAFLSSAEGPLLREEALHNLILGIAAQVRDGHAFGDEAPYFLTVGLGRELFAAAIRTPPFPLILASPGGHRGAIEALVDHLATADPHLPGVNGPLPAATAFTDLWQKRRAVRAHIAMRTRIYELRSVVPPAGVPGTMRPAREEDLPLLADWASAFHAEAAPHDPPPDPQAMVERFLESGTLVVWDHQGPVSMAGSSRRSARGATVSLVYTPPVCRGRGYASACVAALSQLLLDRGCAFCTLYTDLANPTSNEIYRRIGYRPLADCAVYRFEPEPRGEPLAPPRR</sequence>
<keyword evidence="1 4" id="KW-0808">Transferase</keyword>
<protein>
    <submittedName>
        <fullName evidence="4">Predicted acetyltransferase</fullName>
    </submittedName>
</protein>
<dbReference type="InterPro" id="IPR050832">
    <property type="entry name" value="Bact_Acetyltransf"/>
</dbReference>
<gene>
    <name evidence="4" type="ORF">BARAN1_0706</name>
</gene>
<dbReference type="PROSITE" id="PS51186">
    <property type="entry name" value="GNAT"/>
    <property type="match status" value="1"/>
</dbReference>
<dbReference type="KEGG" id="bana:BARAN1_0706"/>
<evidence type="ECO:0000259" key="3">
    <source>
        <dbReference type="PROSITE" id="PS51186"/>
    </source>
</evidence>
<dbReference type="OrthoDB" id="3174529at2"/>
<feature type="domain" description="N-acetyltransferase" evidence="3">
    <location>
        <begin position="144"/>
        <end position="293"/>
    </location>
</feature>
<name>A0A2X3L1Q5_9BACT</name>
<evidence type="ECO:0000313" key="4">
    <source>
        <dbReference type="EMBL" id="SQD92730.1"/>
    </source>
</evidence>
<dbReference type="Pfam" id="PF00583">
    <property type="entry name" value="Acetyltransf_1"/>
    <property type="match status" value="1"/>
</dbReference>
<dbReference type="PANTHER" id="PTHR43877:SF2">
    <property type="entry name" value="AMINOALKYLPHOSPHONATE N-ACETYLTRANSFERASE-RELATED"/>
    <property type="match status" value="1"/>
</dbReference>
<proteinExistence type="predicted"/>
<dbReference type="InterPro" id="IPR016181">
    <property type="entry name" value="Acyl_CoA_acyltransferase"/>
</dbReference>
<dbReference type="Gene3D" id="3.40.630.30">
    <property type="match status" value="1"/>
</dbReference>
<keyword evidence="5" id="KW-1185">Reference proteome</keyword>
<dbReference type="InterPro" id="IPR000182">
    <property type="entry name" value="GNAT_dom"/>
</dbReference>
<dbReference type="GO" id="GO:0016747">
    <property type="term" value="F:acyltransferase activity, transferring groups other than amino-acyl groups"/>
    <property type="evidence" value="ECO:0007669"/>
    <property type="project" value="InterPro"/>
</dbReference>
<evidence type="ECO:0000256" key="1">
    <source>
        <dbReference type="ARBA" id="ARBA00022679"/>
    </source>
</evidence>
<accession>A0A2X3L1Q5</accession>
<dbReference type="CDD" id="cd04301">
    <property type="entry name" value="NAT_SF"/>
    <property type="match status" value="1"/>
</dbReference>
<dbReference type="PANTHER" id="PTHR43877">
    <property type="entry name" value="AMINOALKYLPHOSPHONATE N-ACETYLTRANSFERASE-RELATED-RELATED"/>
    <property type="match status" value="1"/>
</dbReference>
<dbReference type="Proteomes" id="UP000249818">
    <property type="component" value="Chromosome BARAN1"/>
</dbReference>
<dbReference type="EMBL" id="LS483254">
    <property type="protein sequence ID" value="SQD92730.1"/>
    <property type="molecule type" value="Genomic_DNA"/>
</dbReference>
<evidence type="ECO:0000256" key="2">
    <source>
        <dbReference type="ARBA" id="ARBA00023315"/>
    </source>
</evidence>